<dbReference type="OrthoDB" id="436969at2759"/>
<proteinExistence type="predicted"/>
<reference evidence="1" key="1">
    <citation type="submission" date="2020-06" db="EMBL/GenBank/DDBJ databases">
        <authorList>
            <consortium name="Plant Systems Biology data submission"/>
        </authorList>
    </citation>
    <scope>NUCLEOTIDE SEQUENCE</scope>
    <source>
        <strain evidence="1">D6</strain>
    </source>
</reference>
<comment type="caution">
    <text evidence="1">The sequence shown here is derived from an EMBL/GenBank/DDBJ whole genome shotgun (WGS) entry which is preliminary data.</text>
</comment>
<sequence length="760" mass="84118">MMRSSVVQRMLGRAVASSHGNISTTTSTSTISVVPTMSVMSSTNRQFHFGSTDYSRTFRNLPKPDIEALRNSSTEYLQSFDPKLWYDEPITSLLNGSKLPGTTGTKVDTTDAFGNVNGSQYLATPEQVAQLKQHIATYTAKANNSNNNNTTTITKDLRQPLRKIEHALLTEHTGFLIGNQCLDFGKQDGITELEESIMANTVEQRLNDLVLSQEQQGKIYIQRQPIYVSCVSNFTNFLDLFRKTIRSIEVGIPAVILGRSNTQQHAYRWTLLLAELLAQEGVDPGMLTFLSCSLDDIKDITQSCPAGNLYATCSRALAADMMAGYPKTVASTGGPNTLVTTEWNEKVAAAVQISASIECAGQCTALRHVVAPPTVDDASIKQVFDGIKEIPTPQFAVENALFDGVFRDHQGSVAPSNDDSYTHHDKVDAYFRVGDEPPVTGDDDLPEYWRKVVVDFSKMDLSKPNIDKLAAWLNKHQPISLAINGPRDQVFELGVQLFDKTGMVVYTIGSTDDEEHPPALTCQARPQEAEVFGEFPPRSRLTEYTRYPVVVPSSTPSYDAEYSKDYLTSLAVDEFFNKSSKALLEDIQDGATRGFCVEVIRYLQDATMKNPKMGFGTSRTALWGLQRPPIGTKTWIRCGVNASWDDLAPVYMLFHTTNAQEQVELSIDPANDSIEALCIKHGLAYTSETEESFSSKEYQPGELFNIVPVRGGESSGSFPMAGQFVSLYFPLGHIKSTMPKDHEFSTKLDQLSNKWLTTLF</sequence>
<keyword evidence="2" id="KW-1185">Reference proteome</keyword>
<dbReference type="InterPro" id="IPR016161">
    <property type="entry name" value="Ald_DH/histidinol_DH"/>
</dbReference>
<dbReference type="InterPro" id="IPR016163">
    <property type="entry name" value="Ald_DH_C"/>
</dbReference>
<dbReference type="EMBL" id="CAICTM010000018">
    <property type="protein sequence ID" value="CAB9497364.1"/>
    <property type="molecule type" value="Genomic_DNA"/>
</dbReference>
<dbReference type="Gene3D" id="3.40.309.10">
    <property type="entry name" value="Aldehyde Dehydrogenase, Chain A, domain 2"/>
    <property type="match status" value="1"/>
</dbReference>
<protein>
    <recommendedName>
        <fullName evidence="3">Aldehyde dehydrogenase domain-containing protein</fullName>
    </recommendedName>
</protein>
<name>A0A9N8D771_9STRA</name>
<evidence type="ECO:0000313" key="2">
    <source>
        <dbReference type="Proteomes" id="UP001153069"/>
    </source>
</evidence>
<dbReference type="Proteomes" id="UP001153069">
    <property type="component" value="Unassembled WGS sequence"/>
</dbReference>
<gene>
    <name evidence="1" type="ORF">SEMRO_18_G013150.1</name>
</gene>
<accession>A0A9N8D771</accession>
<evidence type="ECO:0008006" key="3">
    <source>
        <dbReference type="Google" id="ProtNLM"/>
    </source>
</evidence>
<evidence type="ECO:0000313" key="1">
    <source>
        <dbReference type="EMBL" id="CAB9497364.1"/>
    </source>
</evidence>
<dbReference type="SUPFAM" id="SSF53720">
    <property type="entry name" value="ALDH-like"/>
    <property type="match status" value="1"/>
</dbReference>
<dbReference type="AlphaFoldDB" id="A0A9N8D771"/>
<dbReference type="GO" id="GO:0016620">
    <property type="term" value="F:oxidoreductase activity, acting on the aldehyde or oxo group of donors, NAD or NADP as acceptor"/>
    <property type="evidence" value="ECO:0007669"/>
    <property type="project" value="InterPro"/>
</dbReference>
<dbReference type="Gene3D" id="3.40.605.10">
    <property type="entry name" value="Aldehyde Dehydrogenase, Chain A, domain 1"/>
    <property type="match status" value="1"/>
</dbReference>
<organism evidence="1 2">
    <name type="scientific">Seminavis robusta</name>
    <dbReference type="NCBI Taxonomy" id="568900"/>
    <lineage>
        <taxon>Eukaryota</taxon>
        <taxon>Sar</taxon>
        <taxon>Stramenopiles</taxon>
        <taxon>Ochrophyta</taxon>
        <taxon>Bacillariophyta</taxon>
        <taxon>Bacillariophyceae</taxon>
        <taxon>Bacillariophycidae</taxon>
        <taxon>Naviculales</taxon>
        <taxon>Naviculaceae</taxon>
        <taxon>Seminavis</taxon>
    </lineage>
</organism>
<dbReference type="InterPro" id="IPR016162">
    <property type="entry name" value="Ald_DH_N"/>
</dbReference>